<name>A0A9N9BM55_9GLOM</name>
<comment type="caution">
    <text evidence="1">The sequence shown here is derived from an EMBL/GenBank/DDBJ whole genome shotgun (WGS) entry which is preliminary data.</text>
</comment>
<dbReference type="OrthoDB" id="2321600at2759"/>
<evidence type="ECO:0000313" key="1">
    <source>
        <dbReference type="EMBL" id="CAG8572797.1"/>
    </source>
</evidence>
<dbReference type="Proteomes" id="UP000789706">
    <property type="component" value="Unassembled WGS sequence"/>
</dbReference>
<dbReference type="EMBL" id="CAJVPK010001132">
    <property type="protein sequence ID" value="CAG8572797.1"/>
    <property type="molecule type" value="Genomic_DNA"/>
</dbReference>
<proteinExistence type="predicted"/>
<accession>A0A9N9BM55</accession>
<keyword evidence="2" id="KW-1185">Reference proteome</keyword>
<sequence length="281" mass="32301">KDSSGYPVSTPCVNQIFEKIWDNKFGILLFETINLIKEKGWNIEKFWELQVKAEHEMDLFQKEIPIQVICCIDEAHKLLEKYCLLMMTPILFNGGDKFGISQTEKLYLDVHTIDALSNLVSLGVYYDPQRTLDVITSHMTTAIGVSEDRTDILCTYPSDPILVSGALKGMIEIGFEKCLDTLLFVKESIQDLDDLLINMKIDQAEIGFNHWTSLLASSRQYTNQGGRNNPKIEIKEIELKKTKGRDIALCKTIYIQNIKSFSCETEIRNRLFDPRWRTVFS</sequence>
<dbReference type="AlphaFoldDB" id="A0A9N9BM55"/>
<gene>
    <name evidence="1" type="ORF">DEBURN_LOCUS8171</name>
</gene>
<evidence type="ECO:0000313" key="2">
    <source>
        <dbReference type="Proteomes" id="UP000789706"/>
    </source>
</evidence>
<organism evidence="1 2">
    <name type="scientific">Diversispora eburnea</name>
    <dbReference type="NCBI Taxonomy" id="1213867"/>
    <lineage>
        <taxon>Eukaryota</taxon>
        <taxon>Fungi</taxon>
        <taxon>Fungi incertae sedis</taxon>
        <taxon>Mucoromycota</taxon>
        <taxon>Glomeromycotina</taxon>
        <taxon>Glomeromycetes</taxon>
        <taxon>Diversisporales</taxon>
        <taxon>Diversisporaceae</taxon>
        <taxon>Diversispora</taxon>
    </lineage>
</organism>
<feature type="non-terminal residue" evidence="1">
    <location>
        <position position="281"/>
    </location>
</feature>
<protein>
    <submittedName>
        <fullName evidence="1">1505_t:CDS:1</fullName>
    </submittedName>
</protein>
<reference evidence="1" key="1">
    <citation type="submission" date="2021-06" db="EMBL/GenBank/DDBJ databases">
        <authorList>
            <person name="Kallberg Y."/>
            <person name="Tangrot J."/>
            <person name="Rosling A."/>
        </authorList>
    </citation>
    <scope>NUCLEOTIDE SEQUENCE</scope>
    <source>
        <strain evidence="1">AZ414A</strain>
    </source>
</reference>